<feature type="transmembrane region" description="Helical" evidence="7">
    <location>
        <begin position="152"/>
        <end position="174"/>
    </location>
</feature>
<dbReference type="KEGG" id="pfy:PFICI_07720"/>
<feature type="transmembrane region" description="Helical" evidence="7">
    <location>
        <begin position="73"/>
        <end position="94"/>
    </location>
</feature>
<gene>
    <name evidence="9" type="ORF">PFICI_07720</name>
</gene>
<evidence type="ECO:0000256" key="3">
    <source>
        <dbReference type="ARBA" id="ARBA00022989"/>
    </source>
</evidence>
<reference evidence="10" key="1">
    <citation type="journal article" date="2015" name="BMC Genomics">
        <title>Genomic and transcriptomic analysis of the endophytic fungus Pestalotiopsis fici reveals its lifestyle and high potential for synthesis of natural products.</title>
        <authorList>
            <person name="Wang X."/>
            <person name="Zhang X."/>
            <person name="Liu L."/>
            <person name="Xiang M."/>
            <person name="Wang W."/>
            <person name="Sun X."/>
            <person name="Che Y."/>
            <person name="Guo L."/>
            <person name="Liu G."/>
            <person name="Guo L."/>
            <person name="Wang C."/>
            <person name="Yin W.B."/>
            <person name="Stadler M."/>
            <person name="Zhang X."/>
            <person name="Liu X."/>
        </authorList>
    </citation>
    <scope>NUCLEOTIDE SEQUENCE [LARGE SCALE GENOMIC DNA]</scope>
    <source>
        <strain evidence="10">W106-1 / CGMCC3.15140</strain>
    </source>
</reference>
<feature type="region of interest" description="Disordered" evidence="6">
    <location>
        <begin position="360"/>
        <end position="381"/>
    </location>
</feature>
<evidence type="ECO:0000259" key="8">
    <source>
        <dbReference type="Pfam" id="PF20684"/>
    </source>
</evidence>
<dbReference type="AlphaFoldDB" id="W3X4T8"/>
<name>W3X4T8_PESFW</name>
<dbReference type="InParanoid" id="W3X4T8"/>
<dbReference type="HOGENOM" id="CLU_028200_12_8_1"/>
<accession>W3X4T8</accession>
<keyword evidence="2 7" id="KW-0812">Transmembrane</keyword>
<evidence type="ECO:0000256" key="7">
    <source>
        <dbReference type="SAM" id="Phobius"/>
    </source>
</evidence>
<dbReference type="OMA" id="ESHEMGP"/>
<feature type="domain" description="Rhodopsin" evidence="8">
    <location>
        <begin position="57"/>
        <end position="341"/>
    </location>
</feature>
<evidence type="ECO:0000256" key="1">
    <source>
        <dbReference type="ARBA" id="ARBA00004141"/>
    </source>
</evidence>
<evidence type="ECO:0000313" key="9">
    <source>
        <dbReference type="EMBL" id="ETS80191.1"/>
    </source>
</evidence>
<dbReference type="GO" id="GO:0016020">
    <property type="term" value="C:membrane"/>
    <property type="evidence" value="ECO:0007669"/>
    <property type="project" value="UniProtKB-SubCell"/>
</dbReference>
<dbReference type="GeneID" id="19272733"/>
<keyword evidence="10" id="KW-1185">Reference proteome</keyword>
<dbReference type="PANTHER" id="PTHR33048">
    <property type="entry name" value="PTH11-LIKE INTEGRAL MEMBRANE PROTEIN (AFU_ORTHOLOGUE AFUA_5G11245)"/>
    <property type="match status" value="1"/>
</dbReference>
<evidence type="ECO:0000256" key="6">
    <source>
        <dbReference type="SAM" id="MobiDB-lite"/>
    </source>
</evidence>
<keyword evidence="4 7" id="KW-0472">Membrane</keyword>
<dbReference type="Pfam" id="PF20684">
    <property type="entry name" value="Fung_rhodopsin"/>
    <property type="match status" value="1"/>
</dbReference>
<dbReference type="InterPro" id="IPR052337">
    <property type="entry name" value="SAT4-like"/>
</dbReference>
<feature type="transmembrane region" description="Helical" evidence="7">
    <location>
        <begin position="246"/>
        <end position="265"/>
    </location>
</feature>
<dbReference type="OrthoDB" id="444631at2759"/>
<dbReference type="PANTHER" id="PTHR33048:SF158">
    <property type="entry name" value="MEMBRANE PROTEIN PTH11-LIKE, PUTATIVE-RELATED"/>
    <property type="match status" value="1"/>
</dbReference>
<feature type="transmembrane region" description="Helical" evidence="7">
    <location>
        <begin position="38"/>
        <end position="61"/>
    </location>
</feature>
<comment type="similarity">
    <text evidence="5">Belongs to the SAT4 family.</text>
</comment>
<dbReference type="InterPro" id="IPR049326">
    <property type="entry name" value="Rhodopsin_dom_fungi"/>
</dbReference>
<organism evidence="9 10">
    <name type="scientific">Pestalotiopsis fici (strain W106-1 / CGMCC3.15140)</name>
    <dbReference type="NCBI Taxonomy" id="1229662"/>
    <lineage>
        <taxon>Eukaryota</taxon>
        <taxon>Fungi</taxon>
        <taxon>Dikarya</taxon>
        <taxon>Ascomycota</taxon>
        <taxon>Pezizomycotina</taxon>
        <taxon>Sordariomycetes</taxon>
        <taxon>Xylariomycetidae</taxon>
        <taxon>Amphisphaeriales</taxon>
        <taxon>Sporocadaceae</taxon>
        <taxon>Pestalotiopsis</taxon>
    </lineage>
</organism>
<evidence type="ECO:0000256" key="2">
    <source>
        <dbReference type="ARBA" id="ARBA00022692"/>
    </source>
</evidence>
<feature type="transmembrane region" description="Helical" evidence="7">
    <location>
        <begin position="114"/>
        <end position="132"/>
    </location>
</feature>
<dbReference type="EMBL" id="KI912113">
    <property type="protein sequence ID" value="ETS80191.1"/>
    <property type="molecule type" value="Genomic_DNA"/>
</dbReference>
<comment type="subcellular location">
    <subcellularLocation>
        <location evidence="1">Membrane</location>
        <topology evidence="1">Multi-pass membrane protein</topology>
    </subcellularLocation>
</comment>
<feature type="compositionally biased region" description="Polar residues" evidence="6">
    <location>
        <begin position="365"/>
        <end position="378"/>
    </location>
</feature>
<protein>
    <recommendedName>
        <fullName evidence="8">Rhodopsin domain-containing protein</fullName>
    </recommendedName>
</protein>
<sequence length="456" mass="50672">MDPQLAVVLAQIDFAQIPFEKSRNNERSNFMNPESLSYVGNAIILSTWPLMVILLTLRLYVRARVTRSLGLDDLLCALAASTMTAISGISLYLFKTILGHHSWDIRLVDVTPHFLGLLPVLQYLYYVAALFAKSSILIFHLRIFKPNKSARVIIYGFLGLVTVYYLTSIIYTAIICRPQGSKMSSDFDITQMLDGVNLTSILQQPGQNVTDVLFELVVTGITEHTKDIRNHNSCSMPPTRLSAVSGVFNLFTDLCILILSIAMTLRLRLSVRKRAGLCAVFLIGLLACGFSALTCYYRIQSVLTMQYDFTWSSVLSLSTGIAEVNIGVLCSCVPSLPILFKRLIHSDTWNSIKYMISNRRKGSKSSDSARSQDPQSSPAVPARRWLKVSVARGAMTGLRTLIRGDDRPETITMDSSQTYDDLTSVNDDYHQYIGNGHKSAALLPTPDRSVSGDTRD</sequence>
<feature type="region of interest" description="Disordered" evidence="6">
    <location>
        <begin position="435"/>
        <end position="456"/>
    </location>
</feature>
<evidence type="ECO:0000313" key="10">
    <source>
        <dbReference type="Proteomes" id="UP000030651"/>
    </source>
</evidence>
<keyword evidence="3 7" id="KW-1133">Transmembrane helix</keyword>
<dbReference type="Proteomes" id="UP000030651">
    <property type="component" value="Unassembled WGS sequence"/>
</dbReference>
<evidence type="ECO:0000256" key="4">
    <source>
        <dbReference type="ARBA" id="ARBA00023136"/>
    </source>
</evidence>
<feature type="transmembrane region" description="Helical" evidence="7">
    <location>
        <begin position="277"/>
        <end position="299"/>
    </location>
</feature>
<evidence type="ECO:0000256" key="5">
    <source>
        <dbReference type="ARBA" id="ARBA00038359"/>
    </source>
</evidence>
<proteinExistence type="inferred from homology"/>
<dbReference type="RefSeq" id="XP_007834492.1">
    <property type="nucleotide sequence ID" value="XM_007836301.1"/>
</dbReference>
<dbReference type="STRING" id="1229662.W3X4T8"/>
<dbReference type="eggNOG" id="ENOG502SHJ3">
    <property type="taxonomic scope" value="Eukaryota"/>
</dbReference>